<keyword evidence="2 6" id="KW-0812">Transmembrane</keyword>
<feature type="transmembrane region" description="Helical" evidence="6">
    <location>
        <begin position="82"/>
        <end position="101"/>
    </location>
</feature>
<evidence type="ECO:0000256" key="2">
    <source>
        <dbReference type="ARBA" id="ARBA00022692"/>
    </source>
</evidence>
<sequence length="152" mass="17418">MKVCLISSTGGHFDELLKIVPAVKDYDYFIVTEHSQLTLGAGKDHKVLYLRQQERKDATFVFTFLINIFRSFRYYLKERPKIVVTTGAGAALPMCLIGMIFGSKIVCVESYAKIFTPSMTGRLLYKIADEFYIQWEELAESYPKAKYKGALY</sequence>
<evidence type="ECO:0000256" key="6">
    <source>
        <dbReference type="SAM" id="Phobius"/>
    </source>
</evidence>
<evidence type="ECO:0000313" key="8">
    <source>
        <dbReference type="Proteomes" id="UP001141950"/>
    </source>
</evidence>
<dbReference type="Pfam" id="PF08660">
    <property type="entry name" value="Alg14"/>
    <property type="match status" value="1"/>
</dbReference>
<name>A0A9X2SB76_9BACL</name>
<evidence type="ECO:0000256" key="5">
    <source>
        <dbReference type="ARBA" id="ARBA00023136"/>
    </source>
</evidence>
<dbReference type="NCBIfam" id="NF041549">
    <property type="entry name" value="PssD"/>
    <property type="match status" value="1"/>
</dbReference>
<keyword evidence="4 6" id="KW-1133">Transmembrane helix</keyword>
<dbReference type="PANTHER" id="PTHR12154:SF4">
    <property type="entry name" value="UDP-N-ACETYLGLUCOSAMINE TRANSFERASE SUBUNIT ALG14 HOMOLOG"/>
    <property type="match status" value="1"/>
</dbReference>
<dbReference type="GO" id="GO:0004577">
    <property type="term" value="F:N-acetylglucosaminyldiphosphodolichol N-acetylglucosaminyltransferase activity"/>
    <property type="evidence" value="ECO:0007669"/>
    <property type="project" value="TreeGrafter"/>
</dbReference>
<comment type="caution">
    <text evidence="7">The sequence shown here is derived from an EMBL/GenBank/DDBJ whole genome shotgun (WGS) entry which is preliminary data.</text>
</comment>
<dbReference type="Proteomes" id="UP001141950">
    <property type="component" value="Unassembled WGS sequence"/>
</dbReference>
<evidence type="ECO:0000313" key="7">
    <source>
        <dbReference type="EMBL" id="MCR2807394.1"/>
    </source>
</evidence>
<dbReference type="RefSeq" id="WP_257451831.1">
    <property type="nucleotide sequence ID" value="NZ_JANIPJ010000026.1"/>
</dbReference>
<dbReference type="PANTHER" id="PTHR12154">
    <property type="entry name" value="GLYCOSYL TRANSFERASE-RELATED"/>
    <property type="match status" value="1"/>
</dbReference>
<evidence type="ECO:0000256" key="1">
    <source>
        <dbReference type="ARBA" id="ARBA00004389"/>
    </source>
</evidence>
<proteinExistence type="predicted"/>
<dbReference type="SUPFAM" id="SSF53756">
    <property type="entry name" value="UDP-Glycosyltransferase/glycogen phosphorylase"/>
    <property type="match status" value="1"/>
</dbReference>
<accession>A0A9X2SB76</accession>
<dbReference type="EMBL" id="JANIPJ010000026">
    <property type="protein sequence ID" value="MCR2807394.1"/>
    <property type="molecule type" value="Genomic_DNA"/>
</dbReference>
<reference evidence="7" key="1">
    <citation type="submission" date="2022-08" db="EMBL/GenBank/DDBJ databases">
        <title>The genomic sequence of strain Paenibacillus sp. SCIV0701.</title>
        <authorList>
            <person name="Zhao H."/>
        </authorList>
    </citation>
    <scope>NUCLEOTIDE SEQUENCE</scope>
    <source>
        <strain evidence="7">SCIV0701</strain>
    </source>
</reference>
<keyword evidence="3" id="KW-0256">Endoplasmic reticulum</keyword>
<dbReference type="GO" id="GO:0006488">
    <property type="term" value="P:dolichol-linked oligosaccharide biosynthetic process"/>
    <property type="evidence" value="ECO:0007669"/>
    <property type="project" value="InterPro"/>
</dbReference>
<evidence type="ECO:0000256" key="3">
    <source>
        <dbReference type="ARBA" id="ARBA00022824"/>
    </source>
</evidence>
<organism evidence="7 8">
    <name type="scientific">Paenibacillus soyae</name>
    <dbReference type="NCBI Taxonomy" id="2969249"/>
    <lineage>
        <taxon>Bacteria</taxon>
        <taxon>Bacillati</taxon>
        <taxon>Bacillota</taxon>
        <taxon>Bacilli</taxon>
        <taxon>Bacillales</taxon>
        <taxon>Paenibacillaceae</taxon>
        <taxon>Paenibacillus</taxon>
    </lineage>
</organism>
<dbReference type="AlphaFoldDB" id="A0A9X2SB76"/>
<comment type="subcellular location">
    <subcellularLocation>
        <location evidence="1">Endoplasmic reticulum membrane</location>
        <topology evidence="1">Single-pass membrane protein</topology>
    </subcellularLocation>
</comment>
<dbReference type="InterPro" id="IPR013969">
    <property type="entry name" value="Oligosacch_biosynth_Alg14"/>
</dbReference>
<protein>
    <submittedName>
        <fullName evidence="7">UDP-N-acetylglucosamine transferase subunit ALG14</fullName>
    </submittedName>
</protein>
<keyword evidence="7" id="KW-0808">Transferase</keyword>
<keyword evidence="5 6" id="KW-0472">Membrane</keyword>
<gene>
    <name evidence="7" type="ORF">NQZ67_26250</name>
</gene>
<keyword evidence="8" id="KW-1185">Reference proteome</keyword>
<evidence type="ECO:0000256" key="4">
    <source>
        <dbReference type="ARBA" id="ARBA00022989"/>
    </source>
</evidence>
<dbReference type="Gene3D" id="3.40.50.2000">
    <property type="entry name" value="Glycogen Phosphorylase B"/>
    <property type="match status" value="1"/>
</dbReference>